<dbReference type="PANTHER" id="PTHR23046:SF2">
    <property type="entry name" value="PHOSPHORIBOSYLAMINOIMIDAZOLE CARBOXYLASE"/>
    <property type="match status" value="1"/>
</dbReference>
<name>A0A399SX08_9BACT</name>
<evidence type="ECO:0000256" key="1">
    <source>
        <dbReference type="ARBA" id="ARBA00022755"/>
    </source>
</evidence>
<evidence type="ECO:0000259" key="4">
    <source>
        <dbReference type="SMART" id="SM01001"/>
    </source>
</evidence>
<feature type="domain" description="PurE" evidence="4">
    <location>
        <begin position="2"/>
        <end position="147"/>
    </location>
</feature>
<dbReference type="Gene3D" id="3.40.50.1970">
    <property type="match status" value="1"/>
</dbReference>
<keyword evidence="1 2" id="KW-0658">Purine biosynthesis</keyword>
<comment type="similarity">
    <text evidence="2">Belongs to the AIR carboxylase family.</text>
</comment>
<dbReference type="GO" id="GO:0034023">
    <property type="term" value="F:5-(carboxyamino)imidazole ribonucleotide mutase activity"/>
    <property type="evidence" value="ECO:0007669"/>
    <property type="project" value="UniProtKB-EC"/>
</dbReference>
<evidence type="ECO:0000313" key="5">
    <source>
        <dbReference type="EMBL" id="RIJ46577.1"/>
    </source>
</evidence>
<proteinExistence type="inferred from homology"/>
<dbReference type="EMBL" id="QWGR01000013">
    <property type="protein sequence ID" value="RIJ46577.1"/>
    <property type="molecule type" value="Genomic_DNA"/>
</dbReference>
<dbReference type="SUPFAM" id="SSF52255">
    <property type="entry name" value="N5-CAIR mutase (phosphoribosylaminoimidazole carboxylase, PurE)"/>
    <property type="match status" value="1"/>
</dbReference>
<feature type="binding site" evidence="3">
    <location>
        <position position="10"/>
    </location>
    <ligand>
        <name>substrate</name>
    </ligand>
</feature>
<keyword evidence="2" id="KW-0413">Isomerase</keyword>
<dbReference type="OrthoDB" id="157789at2"/>
<protein>
    <recommendedName>
        <fullName evidence="2">N5-carboxyaminoimidazole ribonucleotide mutase</fullName>
        <shortName evidence="2">N5-CAIR mutase</shortName>
        <ecNumber evidence="2">5.4.99.18</ecNumber>
    </recommendedName>
</protein>
<dbReference type="Pfam" id="PF00731">
    <property type="entry name" value="AIRC"/>
    <property type="match status" value="1"/>
</dbReference>
<comment type="caution">
    <text evidence="5">The sequence shown here is derived from an EMBL/GenBank/DDBJ whole genome shotgun (WGS) entry which is preliminary data.</text>
</comment>
<comment type="catalytic activity">
    <reaction evidence="2">
        <text>5-carboxyamino-1-(5-phospho-D-ribosyl)imidazole + H(+) = 5-amino-1-(5-phospho-D-ribosyl)imidazole-4-carboxylate</text>
        <dbReference type="Rhea" id="RHEA:13193"/>
        <dbReference type="ChEBI" id="CHEBI:15378"/>
        <dbReference type="ChEBI" id="CHEBI:58730"/>
        <dbReference type="ChEBI" id="CHEBI:77657"/>
        <dbReference type="EC" id="5.4.99.18"/>
    </reaction>
</comment>
<dbReference type="PIRSF" id="PIRSF001338">
    <property type="entry name" value="AIR_carboxylase"/>
    <property type="match status" value="1"/>
</dbReference>
<evidence type="ECO:0000256" key="2">
    <source>
        <dbReference type="PIRNR" id="PIRNR001338"/>
    </source>
</evidence>
<evidence type="ECO:0000313" key="6">
    <source>
        <dbReference type="Proteomes" id="UP000265926"/>
    </source>
</evidence>
<dbReference type="AlphaFoldDB" id="A0A399SX08"/>
<reference evidence="5 6" key="1">
    <citation type="submission" date="2018-08" db="EMBL/GenBank/DDBJ databases">
        <title>Pallidiluteibacterium maritimus gen. nov., sp. nov., isolated from coastal sediment.</title>
        <authorList>
            <person name="Zhou L.Y."/>
        </authorList>
    </citation>
    <scope>NUCLEOTIDE SEQUENCE [LARGE SCALE GENOMIC DNA]</scope>
    <source>
        <strain evidence="5 6">XSD2</strain>
    </source>
</reference>
<evidence type="ECO:0000256" key="3">
    <source>
        <dbReference type="PIRSR" id="PIRSR001338-1"/>
    </source>
</evidence>
<comment type="pathway">
    <text evidence="2">Purine metabolism; IMP biosynthesis via de novo pathway; 5-amino-1-(5-phospho-D-ribosyl)imidazole-4-carboxylate from 5-amino-1-(5-phospho-D-ribosyl)imidazole (N5-CAIR route): step 2/2.</text>
</comment>
<dbReference type="EC" id="5.4.99.18" evidence="2"/>
<dbReference type="Proteomes" id="UP000265926">
    <property type="component" value="Unassembled WGS sequence"/>
</dbReference>
<comment type="function">
    <text evidence="2">Catalyzes the conversion of N5-carboxyaminoimidazole ribonucleotide (N5-CAIR) to 4-carboxy-5-aminoimidazole ribonucleotide (CAIR).</text>
</comment>
<sequence>MSKVVIIMGSKADLEWAQKISTALQNLAIDSVLRIASAHKVPLKCYNLIKEYEKENVVFITIAGMSNALSGFTDAQTHCPVIACPPYSDKFAGADLYSSIRMPSGVAPLTVLSPENAALAAAKIIGLSNPKVQKAIVDFQDKKRKELEEADNNLAHDK</sequence>
<dbReference type="PANTHER" id="PTHR23046">
    <property type="entry name" value="PHOSPHORIBOSYLAMINOIMIDAZOLE CARBOXYLASE CATALYTIC SUBUNIT"/>
    <property type="match status" value="1"/>
</dbReference>
<gene>
    <name evidence="5" type="ORF">D1614_18060</name>
</gene>
<accession>A0A399SX08</accession>
<dbReference type="SMART" id="SM01001">
    <property type="entry name" value="AIRC"/>
    <property type="match status" value="1"/>
</dbReference>
<dbReference type="GO" id="GO:0006189">
    <property type="term" value="P:'de novo' IMP biosynthetic process"/>
    <property type="evidence" value="ECO:0007669"/>
    <property type="project" value="UniProtKB-UniPathway"/>
</dbReference>
<dbReference type="InterPro" id="IPR000031">
    <property type="entry name" value="PurE_dom"/>
</dbReference>
<organism evidence="5 6">
    <name type="scientific">Maribellus luteus</name>
    <dbReference type="NCBI Taxonomy" id="2305463"/>
    <lineage>
        <taxon>Bacteria</taxon>
        <taxon>Pseudomonadati</taxon>
        <taxon>Bacteroidota</taxon>
        <taxon>Bacteroidia</taxon>
        <taxon>Marinilabiliales</taxon>
        <taxon>Prolixibacteraceae</taxon>
        <taxon>Maribellus</taxon>
    </lineage>
</organism>
<keyword evidence="6" id="KW-1185">Reference proteome</keyword>
<dbReference type="UniPathway" id="UPA00074">
    <property type="reaction ID" value="UER00943"/>
</dbReference>
<dbReference type="RefSeq" id="WP_119439385.1">
    <property type="nucleotide sequence ID" value="NZ_QWGR01000013.1"/>
</dbReference>
<feature type="binding site" evidence="3">
    <location>
        <position position="40"/>
    </location>
    <ligand>
        <name>substrate</name>
    </ligand>
</feature>
<dbReference type="InterPro" id="IPR024694">
    <property type="entry name" value="PurE_prokaryotes"/>
</dbReference>
<feature type="binding site" evidence="3">
    <location>
        <position position="13"/>
    </location>
    <ligand>
        <name>substrate</name>
    </ligand>
</feature>